<sequence>MIRISELLENLILIGYCLYRIFIGIHHIAQNVKFVSEKDFYGWIENHCWPEIEIAFAVMAIAGLLSSRRFVFCFTVFFFVLRSTIGITNVAMDLYILLSDKSISCITSEHFSPDLSPNCKWSDASLFIQDALTFVSLILMSIVVFLRLFYLMPIRNDYEHDPVKQNYFDRQQQLMKLPFIIKYDDDNPYKSSVI</sequence>
<keyword evidence="1" id="KW-1133">Transmembrane helix</keyword>
<feature type="transmembrane region" description="Helical" evidence="1">
    <location>
        <begin position="49"/>
        <end position="65"/>
    </location>
</feature>
<keyword evidence="1" id="KW-0472">Membrane</keyword>
<dbReference type="AlphaFoldDB" id="A0A0R3RI56"/>
<organism evidence="2 3">
    <name type="scientific">Elaeophora elaphi</name>
    <dbReference type="NCBI Taxonomy" id="1147741"/>
    <lineage>
        <taxon>Eukaryota</taxon>
        <taxon>Metazoa</taxon>
        <taxon>Ecdysozoa</taxon>
        <taxon>Nematoda</taxon>
        <taxon>Chromadorea</taxon>
        <taxon>Rhabditida</taxon>
        <taxon>Spirurina</taxon>
        <taxon>Spiruromorpha</taxon>
        <taxon>Filarioidea</taxon>
        <taxon>Onchocercidae</taxon>
        <taxon>Elaeophora</taxon>
    </lineage>
</organism>
<protein>
    <submittedName>
        <fullName evidence="3">Methylamine utilization protein MauE</fullName>
    </submittedName>
</protein>
<evidence type="ECO:0000313" key="3">
    <source>
        <dbReference type="WBParaSite" id="EEL_0000116301-mRNA-1"/>
    </source>
</evidence>
<dbReference type="WBParaSite" id="EEL_0000116301-mRNA-1">
    <property type="protein sequence ID" value="EEL_0000116301-mRNA-1"/>
    <property type="gene ID" value="EEL_0000116301"/>
</dbReference>
<feature type="transmembrane region" description="Helical" evidence="1">
    <location>
        <begin position="70"/>
        <end position="92"/>
    </location>
</feature>
<proteinExistence type="predicted"/>
<feature type="transmembrane region" description="Helical" evidence="1">
    <location>
        <begin position="131"/>
        <end position="150"/>
    </location>
</feature>
<feature type="transmembrane region" description="Helical" evidence="1">
    <location>
        <begin position="7"/>
        <end position="29"/>
    </location>
</feature>
<dbReference type="Proteomes" id="UP000050640">
    <property type="component" value="Unplaced"/>
</dbReference>
<accession>A0A0R3RI56</accession>
<evidence type="ECO:0000313" key="2">
    <source>
        <dbReference type="Proteomes" id="UP000050640"/>
    </source>
</evidence>
<name>A0A0R3RI56_9BILA</name>
<evidence type="ECO:0000256" key="1">
    <source>
        <dbReference type="SAM" id="Phobius"/>
    </source>
</evidence>
<reference evidence="3" key="1">
    <citation type="submission" date="2017-02" db="UniProtKB">
        <authorList>
            <consortium name="WormBaseParasite"/>
        </authorList>
    </citation>
    <scope>IDENTIFICATION</scope>
</reference>
<keyword evidence="2" id="KW-1185">Reference proteome</keyword>
<keyword evidence="1" id="KW-0812">Transmembrane</keyword>